<feature type="binding site" evidence="12">
    <location>
        <position position="646"/>
    </location>
    <ligand>
        <name>Zn(2+)</name>
        <dbReference type="ChEBI" id="CHEBI:29105"/>
        <label>1</label>
        <note>catalytic</note>
    </ligand>
</feature>
<name>T1KNH4_TETUR</name>
<feature type="binding site" evidence="11">
    <location>
        <position position="120"/>
    </location>
    <ligand>
        <name>5-methyltetrahydropteroyltri-L-glutamate</name>
        <dbReference type="ChEBI" id="CHEBI:58207"/>
    </ligand>
</feature>
<dbReference type="Gene3D" id="3.20.20.210">
    <property type="match status" value="2"/>
</dbReference>
<keyword evidence="7" id="KW-0808">Transferase</keyword>
<comment type="pathway">
    <text evidence="2">Amino-acid biosynthesis; L-methionine biosynthesis via de novo pathway; L-methionine from L-homocysteine (MetE route): step 1/1.</text>
</comment>
<dbReference type="PANTHER" id="PTHR30519">
    <property type="entry name" value="5-METHYLTETRAHYDROPTEROYLTRIGLUTAMATE--HOMOCYSTEINE METHYLTRANSFERASE"/>
    <property type="match status" value="1"/>
</dbReference>
<gene>
    <name evidence="16" type="primary">107365926</name>
</gene>
<evidence type="ECO:0000256" key="12">
    <source>
        <dbReference type="PIRSR" id="PIRSR000382-2"/>
    </source>
</evidence>
<dbReference type="Pfam" id="PF01717">
    <property type="entry name" value="Meth_synt_2"/>
    <property type="match status" value="1"/>
</dbReference>
<comment type="similarity">
    <text evidence="3">Belongs to the vitamin-B12 independent methionine synthase family.</text>
</comment>
<feature type="binding site" evidence="12">
    <location>
        <position position="661"/>
    </location>
    <ligand>
        <name>Zn(2+)</name>
        <dbReference type="ChEBI" id="CHEBI:29105"/>
        <label>1</label>
        <note>catalytic</note>
    </ligand>
</feature>
<evidence type="ECO:0000256" key="2">
    <source>
        <dbReference type="ARBA" id="ARBA00004681"/>
    </source>
</evidence>
<dbReference type="SUPFAM" id="SSF51726">
    <property type="entry name" value="UROD/MetE-like"/>
    <property type="match status" value="2"/>
</dbReference>
<dbReference type="STRING" id="32264.T1KNH4"/>
<feature type="binding site" evidence="11">
    <location>
        <begin position="520"/>
        <end position="521"/>
    </location>
    <ligand>
        <name>5-methyltetrahydropteroyltri-L-glutamate</name>
        <dbReference type="ChEBI" id="CHEBI:58207"/>
    </ligand>
</feature>
<feature type="binding site" evidence="12">
    <location>
        <position position="648"/>
    </location>
    <ligand>
        <name>Zn(2+)</name>
        <dbReference type="ChEBI" id="CHEBI:29105"/>
        <label>1</label>
        <note>catalytic</note>
    </ligand>
</feature>
<dbReference type="InterPro" id="IPR006276">
    <property type="entry name" value="Cobalamin-indep_Met_synthase"/>
</dbReference>
<feature type="binding site" evidence="11">
    <location>
        <position position="604"/>
    </location>
    <ligand>
        <name>L-homocysteine</name>
        <dbReference type="ChEBI" id="CHEBI:58199"/>
    </ligand>
</feature>
<proteinExistence type="inferred from homology"/>
<evidence type="ECO:0000313" key="16">
    <source>
        <dbReference type="EnsemblMetazoa" id="tetur16g00990.1"/>
    </source>
</evidence>
<dbReference type="CDD" id="cd03311">
    <property type="entry name" value="CIMS_C_terminal_like"/>
    <property type="match status" value="1"/>
</dbReference>
<evidence type="ECO:0000256" key="4">
    <source>
        <dbReference type="ARBA" id="ARBA00012034"/>
    </source>
</evidence>
<dbReference type="PIRSF" id="PIRSF000382">
    <property type="entry name" value="MeTrfase_B12_ind"/>
    <property type="match status" value="1"/>
</dbReference>
<keyword evidence="6" id="KW-0028">Amino-acid biosynthesis</keyword>
<comment type="function">
    <text evidence="1">Catalyzes the transfer of a methyl group from 5-methyltetrahydrofolate to homocysteine resulting in methionine formation.</text>
</comment>
<dbReference type="Pfam" id="PF08267">
    <property type="entry name" value="Meth_synt_1"/>
    <property type="match status" value="1"/>
</dbReference>
<evidence type="ECO:0000256" key="8">
    <source>
        <dbReference type="ARBA" id="ARBA00022723"/>
    </source>
</evidence>
<dbReference type="KEGG" id="tut:107365926"/>
<dbReference type="OrthoDB" id="1053771at2759"/>
<feature type="binding site" evidence="11">
    <location>
        <begin position="436"/>
        <end position="438"/>
    </location>
    <ligand>
        <name>L-homocysteine</name>
        <dbReference type="ChEBI" id="CHEBI:58199"/>
    </ligand>
</feature>
<organism evidence="16 17">
    <name type="scientific">Tetranychus urticae</name>
    <name type="common">Two-spotted spider mite</name>
    <dbReference type="NCBI Taxonomy" id="32264"/>
    <lineage>
        <taxon>Eukaryota</taxon>
        <taxon>Metazoa</taxon>
        <taxon>Ecdysozoa</taxon>
        <taxon>Arthropoda</taxon>
        <taxon>Chelicerata</taxon>
        <taxon>Arachnida</taxon>
        <taxon>Acari</taxon>
        <taxon>Acariformes</taxon>
        <taxon>Trombidiformes</taxon>
        <taxon>Prostigmata</taxon>
        <taxon>Eleutherengona</taxon>
        <taxon>Raphignathae</taxon>
        <taxon>Tetranychoidea</taxon>
        <taxon>Tetranychidae</taxon>
        <taxon>Tetranychus</taxon>
    </lineage>
</organism>
<reference evidence="17" key="1">
    <citation type="submission" date="2011-08" db="EMBL/GenBank/DDBJ databases">
        <authorList>
            <person name="Rombauts S."/>
        </authorList>
    </citation>
    <scope>NUCLEOTIDE SEQUENCE</scope>
    <source>
        <strain evidence="17">London</strain>
    </source>
</reference>
<dbReference type="EnsemblMetazoa" id="tetur16g00990.1">
    <property type="protein sequence ID" value="tetur16g00990.1"/>
    <property type="gene ID" value="tetur16g00990"/>
</dbReference>
<dbReference type="GO" id="GO:0009086">
    <property type="term" value="P:methionine biosynthetic process"/>
    <property type="evidence" value="ECO:0007669"/>
    <property type="project" value="UniProtKB-KW"/>
</dbReference>
<keyword evidence="9 12" id="KW-0862">Zinc</keyword>
<evidence type="ECO:0000256" key="3">
    <source>
        <dbReference type="ARBA" id="ARBA00009553"/>
    </source>
</evidence>
<dbReference type="InterPro" id="IPR038071">
    <property type="entry name" value="UROD/MetE-like_sf"/>
</dbReference>
<evidence type="ECO:0000256" key="7">
    <source>
        <dbReference type="ARBA" id="ARBA00022679"/>
    </source>
</evidence>
<evidence type="ECO:0000256" key="1">
    <source>
        <dbReference type="ARBA" id="ARBA00002777"/>
    </source>
</evidence>
<dbReference type="EMBL" id="CAEY01000277">
    <property type="status" value="NOT_ANNOTATED_CDS"/>
    <property type="molecule type" value="Genomic_DNA"/>
</dbReference>
<evidence type="ECO:0000256" key="13">
    <source>
        <dbReference type="PIRSR" id="PIRSR000382-3"/>
    </source>
</evidence>
<feature type="domain" description="Cobalamin-independent methionine synthase MetE C-terminal/archaeal" evidence="14">
    <location>
        <begin position="431"/>
        <end position="753"/>
    </location>
</feature>
<dbReference type="GO" id="GO:0003871">
    <property type="term" value="F:5-methyltetrahydropteroyltriglutamate-homocysteine S-methyltransferase activity"/>
    <property type="evidence" value="ECO:0007669"/>
    <property type="project" value="UniProtKB-EC"/>
</dbReference>
<evidence type="ECO:0000256" key="6">
    <source>
        <dbReference type="ARBA" id="ARBA00022605"/>
    </source>
</evidence>
<dbReference type="HAMAP" id="MF_00172">
    <property type="entry name" value="Meth_synth"/>
    <property type="match status" value="1"/>
</dbReference>
<keyword evidence="5" id="KW-0489">Methyltransferase</keyword>
<sequence>MGKLLVSNLGYPRIGFDRQWKKCLESFWQGSLDQEQFFKDMKDLRIANLQKQKDLGVDWIPVNDFTFYDHVLDMAAMFNVVPKRYQNLSTAPVSLTTYFAMARGTQENVACEMTKWFNTNYHYIVPEYEQGVELTLTHNKPLEAFLEAKQQLGINGKPVIIGPLSFAKFSKGNYGTLSKYVHKLLPLYIQTLQELSAAGCDWVQMDEPFLVVNITNEDMELLKHVYQEFKTAVPKLKIILQTYFDSLENYEQIIQLPVAGIGLDFVHGYKENLKSLETFKFPEDKILGLGLINGRNIWRCDLMEKYKLIQKIFQFVPAERIWIQPSCSLLTTPVSATGEKKLAPFLRNSIAYSDEKLVELKHLADACNKGLDSVTEFFNEAAAALKDLEDERLKIKINFSLENLKSIGIERSESFESRFEKQRASLKLPLLPTTTIGSFPQTTQVRSARNKFKRGALSSEEYEKFIKEQIEKWVRIQEEIGIDVLVHGEFERNDMVEYFGEKLVGFAFTSNGWVQSYGSRCVKPPIIYGDVSFKEPMTVKETVYCQSLTSKPVKGILTGPVTILNWSFVRDDVPRNEVSYQIALALRDEVLALEAAGINLVQVDEPAVREGLPLKKIDWSDYLDWAVKSFRLATCKVKPETQIHTHMCYCEFQDIIQSILDLDADVISIETSRSHGEMISAFEKFKYSKGIGLGVYDIHSPRIPSKEEMSDVLTRGLKVVDTKLFWVNPDCGLKTRTEDQTIAALKNMVEAAKEVRERLIK</sequence>
<evidence type="ECO:0000313" key="17">
    <source>
        <dbReference type="Proteomes" id="UP000015104"/>
    </source>
</evidence>
<feature type="binding site" evidence="12">
    <location>
        <position position="731"/>
    </location>
    <ligand>
        <name>Zn(2+)</name>
        <dbReference type="ChEBI" id="CHEBI:29105"/>
        <label>1</label>
        <note>catalytic</note>
    </ligand>
</feature>
<feature type="binding site" evidence="11">
    <location>
        <position position="21"/>
    </location>
    <ligand>
        <name>5-methyltetrahydropteroyltri-L-glutamate</name>
        <dbReference type="ChEBI" id="CHEBI:58207"/>
    </ligand>
</feature>
<evidence type="ECO:0000256" key="9">
    <source>
        <dbReference type="ARBA" id="ARBA00022833"/>
    </source>
</evidence>
<dbReference type="InterPro" id="IPR013215">
    <property type="entry name" value="Cbl-indep_Met_Synth_N"/>
</dbReference>
<feature type="domain" description="Cobalamin-independent methionine synthase MetE N-terminal" evidence="15">
    <location>
        <begin position="7"/>
        <end position="314"/>
    </location>
</feature>
<dbReference type="eggNOG" id="KOG2263">
    <property type="taxonomic scope" value="Eukaryota"/>
</dbReference>
<evidence type="ECO:0000259" key="15">
    <source>
        <dbReference type="Pfam" id="PF08267"/>
    </source>
</evidence>
<feature type="binding site" evidence="11">
    <location>
        <position position="604"/>
    </location>
    <ligand>
        <name>L-methionine</name>
        <dbReference type="ChEBI" id="CHEBI:57844"/>
    </ligand>
</feature>
<dbReference type="CDD" id="cd03312">
    <property type="entry name" value="CIMS_N_terminal_like"/>
    <property type="match status" value="1"/>
</dbReference>
<dbReference type="HOGENOM" id="CLU_013175_0_1_1"/>
<evidence type="ECO:0000259" key="14">
    <source>
        <dbReference type="Pfam" id="PF01717"/>
    </source>
</evidence>
<dbReference type="NCBIfam" id="NF003556">
    <property type="entry name" value="PRK05222.1"/>
    <property type="match status" value="1"/>
</dbReference>
<dbReference type="GO" id="GO:0032259">
    <property type="term" value="P:methylation"/>
    <property type="evidence" value="ECO:0007669"/>
    <property type="project" value="UniProtKB-KW"/>
</dbReference>
<evidence type="ECO:0000256" key="5">
    <source>
        <dbReference type="ARBA" id="ARBA00022603"/>
    </source>
</evidence>
<evidence type="ECO:0000256" key="10">
    <source>
        <dbReference type="ARBA" id="ARBA00023167"/>
    </source>
</evidence>
<evidence type="ECO:0000256" key="11">
    <source>
        <dbReference type="PIRSR" id="PIRSR000382-1"/>
    </source>
</evidence>
<keyword evidence="10" id="KW-0486">Methionine biosynthesis</keyword>
<dbReference type="Proteomes" id="UP000015104">
    <property type="component" value="Unassembled WGS sequence"/>
</dbReference>
<dbReference type="GO" id="GO:0008270">
    <property type="term" value="F:zinc ion binding"/>
    <property type="evidence" value="ECO:0007669"/>
    <property type="project" value="InterPro"/>
</dbReference>
<feature type="binding site" evidence="11">
    <location>
        <position position="566"/>
    </location>
    <ligand>
        <name>5-methyltetrahydropteroyltri-L-glutamate</name>
        <dbReference type="ChEBI" id="CHEBI:58207"/>
    </ligand>
</feature>
<keyword evidence="8 12" id="KW-0479">Metal-binding</keyword>
<comment type="cofactor">
    <cofactor evidence="12">
        <name>Zn(2+)</name>
        <dbReference type="ChEBI" id="CHEBI:29105"/>
    </cofactor>
    <text evidence="12">Binds 2 Zn(2+) ions per subunit.</text>
</comment>
<dbReference type="OMA" id="KVMKGML"/>
<keyword evidence="17" id="KW-1185">Reference proteome</keyword>
<feature type="active site" description="Proton donor" evidence="13">
    <location>
        <position position="699"/>
    </location>
</feature>
<reference evidence="16" key="2">
    <citation type="submission" date="2015-06" db="UniProtKB">
        <authorList>
            <consortium name="EnsemblMetazoa"/>
        </authorList>
    </citation>
    <scope>IDENTIFICATION</scope>
</reference>
<feature type="binding site" evidence="11">
    <location>
        <begin position="436"/>
        <end position="438"/>
    </location>
    <ligand>
        <name>L-methionine</name>
        <dbReference type="ChEBI" id="CHEBI:57844"/>
    </ligand>
</feature>
<dbReference type="InterPro" id="IPR002629">
    <property type="entry name" value="Met_Synth_C/arc"/>
</dbReference>
<feature type="binding site" evidence="12">
    <location>
        <position position="670"/>
    </location>
    <ligand>
        <name>Zn(2+)</name>
        <dbReference type="ChEBI" id="CHEBI:29105"/>
        <label>1</label>
        <note>catalytic</note>
    </ligand>
</feature>
<feature type="binding site" evidence="11">
    <location>
        <position position="489"/>
    </location>
    <ligand>
        <name>L-methionine</name>
        <dbReference type="ChEBI" id="CHEBI:57844"/>
    </ligand>
</feature>
<dbReference type="NCBIfam" id="TIGR01371">
    <property type="entry name" value="met_syn_B12ind"/>
    <property type="match status" value="1"/>
</dbReference>
<dbReference type="AlphaFoldDB" id="T1KNH4"/>
<accession>T1KNH4</accession>
<dbReference type="UniPathway" id="UPA00051">
    <property type="reaction ID" value="UER00082"/>
</dbReference>
<protein>
    <recommendedName>
        <fullName evidence="4">5-methyltetrahydropteroyltriglutamate--homocysteine S-methyltransferase</fullName>
        <ecNumber evidence="4">2.1.1.14</ecNumber>
    </recommendedName>
</protein>
<dbReference type="EC" id="2.1.1.14" evidence="4"/>